<evidence type="ECO:0000313" key="2">
    <source>
        <dbReference type="EMBL" id="RXH71160.1"/>
    </source>
</evidence>
<sequence>MSILTERDAVVQEFLGSQAFHDAFRPQCIRAANFEKRKWMVILERYNNGSIIRKYHDEMDEYRQKGEAFVLAVDPNSDDDSDNEASISEQSQESEDGPGDVEEGGDDDGV</sequence>
<keyword evidence="3" id="KW-1185">Reference proteome</keyword>
<dbReference type="EMBL" id="RDQH01000342">
    <property type="protein sequence ID" value="RXH71160.1"/>
    <property type="molecule type" value="Genomic_DNA"/>
</dbReference>
<feature type="compositionally biased region" description="Acidic residues" evidence="1">
    <location>
        <begin position="92"/>
        <end position="110"/>
    </location>
</feature>
<dbReference type="Proteomes" id="UP000290289">
    <property type="component" value="Chromosome 16"/>
</dbReference>
<evidence type="ECO:0000256" key="1">
    <source>
        <dbReference type="SAM" id="MobiDB-lite"/>
    </source>
</evidence>
<accession>A0A498HKB7</accession>
<dbReference type="AlphaFoldDB" id="A0A498HKB7"/>
<protein>
    <submittedName>
        <fullName evidence="2">Uncharacterized protein</fullName>
    </submittedName>
</protein>
<feature type="region of interest" description="Disordered" evidence="1">
    <location>
        <begin position="72"/>
        <end position="110"/>
    </location>
</feature>
<proteinExistence type="predicted"/>
<organism evidence="2 3">
    <name type="scientific">Malus domestica</name>
    <name type="common">Apple</name>
    <name type="synonym">Pyrus malus</name>
    <dbReference type="NCBI Taxonomy" id="3750"/>
    <lineage>
        <taxon>Eukaryota</taxon>
        <taxon>Viridiplantae</taxon>
        <taxon>Streptophyta</taxon>
        <taxon>Embryophyta</taxon>
        <taxon>Tracheophyta</taxon>
        <taxon>Spermatophyta</taxon>
        <taxon>Magnoliopsida</taxon>
        <taxon>eudicotyledons</taxon>
        <taxon>Gunneridae</taxon>
        <taxon>Pentapetalae</taxon>
        <taxon>rosids</taxon>
        <taxon>fabids</taxon>
        <taxon>Rosales</taxon>
        <taxon>Rosaceae</taxon>
        <taxon>Amygdaloideae</taxon>
        <taxon>Maleae</taxon>
        <taxon>Malus</taxon>
    </lineage>
</organism>
<gene>
    <name evidence="2" type="ORF">DVH24_015782</name>
</gene>
<name>A0A498HKB7_MALDO</name>
<comment type="caution">
    <text evidence="2">The sequence shown here is derived from an EMBL/GenBank/DDBJ whole genome shotgun (WGS) entry which is preliminary data.</text>
</comment>
<evidence type="ECO:0000313" key="3">
    <source>
        <dbReference type="Proteomes" id="UP000290289"/>
    </source>
</evidence>
<reference evidence="2 3" key="1">
    <citation type="submission" date="2018-10" db="EMBL/GenBank/DDBJ databases">
        <title>A high-quality apple genome assembly.</title>
        <authorList>
            <person name="Hu J."/>
        </authorList>
    </citation>
    <scope>NUCLEOTIDE SEQUENCE [LARGE SCALE GENOMIC DNA]</scope>
    <source>
        <strain evidence="3">cv. HFTH1</strain>
        <tissue evidence="2">Young leaf</tissue>
    </source>
</reference>